<dbReference type="InParanoid" id="A0A0C2T0P9"/>
<evidence type="ECO:0000313" key="7">
    <source>
        <dbReference type="Proteomes" id="UP000054549"/>
    </source>
</evidence>
<dbReference type="GO" id="GO:0006335">
    <property type="term" value="P:DNA replication-dependent chromatin assembly"/>
    <property type="evidence" value="ECO:0007669"/>
    <property type="project" value="TreeGrafter"/>
</dbReference>
<dbReference type="Pfam" id="PF10516">
    <property type="entry name" value="SHNi-TPR"/>
    <property type="match status" value="1"/>
</dbReference>
<dbReference type="SUPFAM" id="SSF48452">
    <property type="entry name" value="TPR-like"/>
    <property type="match status" value="1"/>
</dbReference>
<dbReference type="Proteomes" id="UP000054549">
    <property type="component" value="Unassembled WGS sequence"/>
</dbReference>
<name>A0A0C2T0P9_AMAMK</name>
<evidence type="ECO:0000256" key="2">
    <source>
        <dbReference type="ARBA" id="ARBA00022803"/>
    </source>
</evidence>
<proteinExistence type="predicted"/>
<dbReference type="PANTHER" id="PTHR15081:SF1">
    <property type="entry name" value="NUCLEAR AUTOANTIGENIC SPERM PROTEIN"/>
    <property type="match status" value="1"/>
</dbReference>
<accession>A0A0C2T0P9</accession>
<feature type="domain" description="Tetratricopeptide SHNi-TPR" evidence="5">
    <location>
        <begin position="186"/>
        <end position="229"/>
    </location>
</feature>
<dbReference type="GO" id="GO:0034080">
    <property type="term" value="P:CENP-A containing chromatin assembly"/>
    <property type="evidence" value="ECO:0007669"/>
    <property type="project" value="TreeGrafter"/>
</dbReference>
<organism evidence="6 7">
    <name type="scientific">Amanita muscaria (strain Koide BX008)</name>
    <dbReference type="NCBI Taxonomy" id="946122"/>
    <lineage>
        <taxon>Eukaryota</taxon>
        <taxon>Fungi</taxon>
        <taxon>Dikarya</taxon>
        <taxon>Basidiomycota</taxon>
        <taxon>Agaricomycotina</taxon>
        <taxon>Agaricomycetes</taxon>
        <taxon>Agaricomycetidae</taxon>
        <taxon>Agaricales</taxon>
        <taxon>Pluteineae</taxon>
        <taxon>Amanitaceae</taxon>
        <taxon>Amanita</taxon>
    </lineage>
</organism>
<protein>
    <recommendedName>
        <fullName evidence="5">Tetratricopeptide SHNi-TPR domain-containing protein</fullName>
    </recommendedName>
</protein>
<sequence length="418" mass="45134">MSSTISDIPAVDAPKPEATVETEIEHAKRAFALKKYEQAVEHYATALELMTNTHGESAPETADLYFSYGKALLENAIAQNSVLGKERQDTEGEDELAATATSGNGPILSFSGDADDEGGEEDPAVDLLEQANKEIEEAEAEEAAEEAAEEGEPEDDFNAAWEVLEMARSIYEGQKDEDDETKLKLADTYIALGDISLETGNQLYPTKFDQAITDFTAGLKLKEELLPFSSRHVAEAHYKLSMVLDLTPGRLSDAITHAQKAFDSVETRIALLRDGLAGQLPNCSPKSQQEDVKGKGKAAPKLARDGLPQDMSKPQMESELKELLGLKEDLALKVEELKASPNETLSVSAPELAARALDNELNAAASSSAPPTVVTDLTSMVKKKKKKNVDASTGKRKADGDTETSPVEKKARLDTPEL</sequence>
<evidence type="ECO:0000256" key="1">
    <source>
        <dbReference type="ARBA" id="ARBA00022737"/>
    </source>
</evidence>
<keyword evidence="1" id="KW-0677">Repeat</keyword>
<dbReference type="EMBL" id="KN818226">
    <property type="protein sequence ID" value="KIL69385.1"/>
    <property type="molecule type" value="Genomic_DNA"/>
</dbReference>
<evidence type="ECO:0000256" key="3">
    <source>
        <dbReference type="SAM" id="Coils"/>
    </source>
</evidence>
<dbReference type="GO" id="GO:0005654">
    <property type="term" value="C:nucleoplasm"/>
    <property type="evidence" value="ECO:0007669"/>
    <property type="project" value="TreeGrafter"/>
</dbReference>
<evidence type="ECO:0000313" key="6">
    <source>
        <dbReference type="EMBL" id="KIL69385.1"/>
    </source>
</evidence>
<keyword evidence="3" id="KW-0175">Coiled coil</keyword>
<evidence type="ECO:0000259" key="5">
    <source>
        <dbReference type="Pfam" id="PF10516"/>
    </source>
</evidence>
<dbReference type="HOGENOM" id="CLU_028900_0_1_1"/>
<dbReference type="STRING" id="946122.A0A0C2T0P9"/>
<dbReference type="PANTHER" id="PTHR15081">
    <property type="entry name" value="NUCLEAR AUTOANTIGENIC SPERM PROTEIN NASP -RELATED"/>
    <property type="match status" value="1"/>
</dbReference>
<dbReference type="Gene3D" id="1.25.40.10">
    <property type="entry name" value="Tetratricopeptide repeat domain"/>
    <property type="match status" value="1"/>
</dbReference>
<evidence type="ECO:0000256" key="4">
    <source>
        <dbReference type="SAM" id="MobiDB-lite"/>
    </source>
</evidence>
<feature type="compositionally biased region" description="Basic and acidic residues" evidence="4">
    <location>
        <begin position="396"/>
        <end position="418"/>
    </location>
</feature>
<feature type="region of interest" description="Disordered" evidence="4">
    <location>
        <begin position="378"/>
        <end position="418"/>
    </location>
</feature>
<dbReference type="InterPro" id="IPR011990">
    <property type="entry name" value="TPR-like_helical_dom_sf"/>
</dbReference>
<feature type="region of interest" description="Disordered" evidence="4">
    <location>
        <begin position="83"/>
        <end position="121"/>
    </location>
</feature>
<feature type="coiled-coil region" evidence="3">
    <location>
        <begin position="121"/>
        <end position="150"/>
    </location>
</feature>
<dbReference type="FunCoup" id="A0A0C2T0P9">
    <property type="interactions" value="36"/>
</dbReference>
<dbReference type="AlphaFoldDB" id="A0A0C2T0P9"/>
<gene>
    <name evidence="6" type="ORF">M378DRAFT_176250</name>
</gene>
<keyword evidence="7" id="KW-1185">Reference proteome</keyword>
<dbReference type="GO" id="GO:0042393">
    <property type="term" value="F:histone binding"/>
    <property type="evidence" value="ECO:0007669"/>
    <property type="project" value="TreeGrafter"/>
</dbReference>
<keyword evidence="2" id="KW-0802">TPR repeat</keyword>
<dbReference type="InterPro" id="IPR051730">
    <property type="entry name" value="NASP-like"/>
</dbReference>
<dbReference type="InterPro" id="IPR019544">
    <property type="entry name" value="Tetratricopeptide_SHNi-TPR_dom"/>
</dbReference>
<reference evidence="6 7" key="1">
    <citation type="submission" date="2014-04" db="EMBL/GenBank/DDBJ databases">
        <title>Evolutionary Origins and Diversification of the Mycorrhizal Mutualists.</title>
        <authorList>
            <consortium name="DOE Joint Genome Institute"/>
            <consortium name="Mycorrhizal Genomics Consortium"/>
            <person name="Kohler A."/>
            <person name="Kuo A."/>
            <person name="Nagy L.G."/>
            <person name="Floudas D."/>
            <person name="Copeland A."/>
            <person name="Barry K.W."/>
            <person name="Cichocki N."/>
            <person name="Veneault-Fourrey C."/>
            <person name="LaButti K."/>
            <person name="Lindquist E.A."/>
            <person name="Lipzen A."/>
            <person name="Lundell T."/>
            <person name="Morin E."/>
            <person name="Murat C."/>
            <person name="Riley R."/>
            <person name="Ohm R."/>
            <person name="Sun H."/>
            <person name="Tunlid A."/>
            <person name="Henrissat B."/>
            <person name="Grigoriev I.V."/>
            <person name="Hibbett D.S."/>
            <person name="Martin F."/>
        </authorList>
    </citation>
    <scope>NUCLEOTIDE SEQUENCE [LARGE SCALE GENOMIC DNA]</scope>
    <source>
        <strain evidence="6 7">Koide BX008</strain>
    </source>
</reference>
<dbReference type="OrthoDB" id="5587616at2759"/>
<feature type="region of interest" description="Disordered" evidence="4">
    <location>
        <begin position="280"/>
        <end position="315"/>
    </location>
</feature>